<dbReference type="Proteomes" id="UP000799755">
    <property type="component" value="Unassembled WGS sequence"/>
</dbReference>
<keyword evidence="2" id="KW-1185">Reference proteome</keyword>
<name>A0ACB6Q9M0_9PLEO</name>
<reference evidence="1" key="1">
    <citation type="journal article" date="2020" name="Stud. Mycol.">
        <title>101 Dothideomycetes genomes: a test case for predicting lifestyles and emergence of pathogens.</title>
        <authorList>
            <person name="Haridas S."/>
            <person name="Albert R."/>
            <person name="Binder M."/>
            <person name="Bloem J."/>
            <person name="Labutti K."/>
            <person name="Salamov A."/>
            <person name="Andreopoulos B."/>
            <person name="Baker S."/>
            <person name="Barry K."/>
            <person name="Bills G."/>
            <person name="Bluhm B."/>
            <person name="Cannon C."/>
            <person name="Castanera R."/>
            <person name="Culley D."/>
            <person name="Daum C."/>
            <person name="Ezra D."/>
            <person name="Gonzalez J."/>
            <person name="Henrissat B."/>
            <person name="Kuo A."/>
            <person name="Liang C."/>
            <person name="Lipzen A."/>
            <person name="Lutzoni F."/>
            <person name="Magnuson J."/>
            <person name="Mondo S."/>
            <person name="Nolan M."/>
            <person name="Ohm R."/>
            <person name="Pangilinan J."/>
            <person name="Park H.-J."/>
            <person name="Ramirez L."/>
            <person name="Alfaro M."/>
            <person name="Sun H."/>
            <person name="Tritt A."/>
            <person name="Yoshinaga Y."/>
            <person name="Zwiers L.-H."/>
            <person name="Turgeon B."/>
            <person name="Goodwin S."/>
            <person name="Spatafora J."/>
            <person name="Crous P."/>
            <person name="Grigoriev I."/>
        </authorList>
    </citation>
    <scope>NUCLEOTIDE SEQUENCE</scope>
    <source>
        <strain evidence="1">ATCC 200398</strain>
    </source>
</reference>
<dbReference type="EMBL" id="MU003548">
    <property type="protein sequence ID" value="KAF2463668.1"/>
    <property type="molecule type" value="Genomic_DNA"/>
</dbReference>
<evidence type="ECO:0000313" key="2">
    <source>
        <dbReference type="Proteomes" id="UP000799755"/>
    </source>
</evidence>
<protein>
    <submittedName>
        <fullName evidence="1">Uncharacterized protein</fullName>
    </submittedName>
</protein>
<organism evidence="1 2">
    <name type="scientific">Lindgomyces ingoldianus</name>
    <dbReference type="NCBI Taxonomy" id="673940"/>
    <lineage>
        <taxon>Eukaryota</taxon>
        <taxon>Fungi</taxon>
        <taxon>Dikarya</taxon>
        <taxon>Ascomycota</taxon>
        <taxon>Pezizomycotina</taxon>
        <taxon>Dothideomycetes</taxon>
        <taxon>Pleosporomycetidae</taxon>
        <taxon>Pleosporales</taxon>
        <taxon>Lindgomycetaceae</taxon>
        <taxon>Lindgomyces</taxon>
    </lineage>
</organism>
<accession>A0ACB6Q9M0</accession>
<proteinExistence type="predicted"/>
<gene>
    <name evidence="1" type="ORF">BDR25DRAFT_362656</name>
</gene>
<comment type="caution">
    <text evidence="1">The sequence shown here is derived from an EMBL/GenBank/DDBJ whole genome shotgun (WGS) entry which is preliminary data.</text>
</comment>
<sequence length="487" mass="56030">MTTKQYDNNMPIHFSWIGVSHASGWHGQEVERHSTRARETIEPVAFMYCSLRVAQVEEDVVYFFAGLELAIRFKKLNEYRQITPSRSKYFRHCHTIFDITLSFSSNYCSSLGNTMLYFLVLSAGLLTVASRRSLQLSYNHCPHALFHALDTNATTSRKVLVRTVKPFAFTSISARRNSCPRLPAMPLTQSHFHQARKHRVDQNNCLDFSRRWDSGFDVDCEFGLRVRLGTARSLVSYYLAAGFLLITELQNIKVRMLTMKPGLHRIDIDILTNMSPNRRIPAYNQIENYNLPLRNSIVALFTTNSCWHLNRDSPSFEIISAFFELLTRLHSFFLFSYHPCPEPKPKLQTLSYSNSSPKYAATLPPKSLLRFLGGIIQEINQRGCGTGVALIENFLERRGYLPLIHMQDMRAEMVLEEESGKRDLERKLEIEVKSELETEMEVLDLSELDFDDGFLFIGDGGSAWYDNDKNGFEPWALREVGEVERST</sequence>
<evidence type="ECO:0000313" key="1">
    <source>
        <dbReference type="EMBL" id="KAF2463668.1"/>
    </source>
</evidence>